<dbReference type="Proteomes" id="UP000267017">
    <property type="component" value="Unassembled WGS sequence"/>
</dbReference>
<protein>
    <recommendedName>
        <fullName evidence="1">HTH LytTR-type domain-containing protein</fullName>
    </recommendedName>
</protein>
<gene>
    <name evidence="2" type="ORF">EHV15_35100</name>
</gene>
<evidence type="ECO:0000313" key="3">
    <source>
        <dbReference type="Proteomes" id="UP000267017"/>
    </source>
</evidence>
<name>A0A3P3TBB4_9BACL</name>
<sequence>MPNLLFKRVIRKAKEQIRAKKLLDEDVQETIRWVVLKQDYQAVTVAENQIIYVERDKLYRNKYIVHLKDGTFLETSTQLKEIKELCSDNLVYSHRNYLVNILYITAIQPEGHISKSYNISLVHTSDKVPLTRKNYSEAPDVFFRFLV</sequence>
<evidence type="ECO:0000313" key="2">
    <source>
        <dbReference type="EMBL" id="RRJ54819.1"/>
    </source>
</evidence>
<dbReference type="AlphaFoldDB" id="A0A3P3TBB4"/>
<dbReference type="SMART" id="SM00850">
    <property type="entry name" value="LytTR"/>
    <property type="match status" value="1"/>
</dbReference>
<proteinExistence type="predicted"/>
<reference evidence="2 3" key="1">
    <citation type="submission" date="2018-11" db="EMBL/GenBank/DDBJ databases">
        <title>Genome sequencing of Paenibacillus sp. KCOM 3021 (= ChDC PVNT-B20).</title>
        <authorList>
            <person name="Kook J.-K."/>
            <person name="Park S.-N."/>
            <person name="Lim Y.K."/>
        </authorList>
    </citation>
    <scope>NUCLEOTIDE SEQUENCE [LARGE SCALE GENOMIC DNA]</scope>
    <source>
        <strain evidence="2 3">KCOM 3021</strain>
    </source>
</reference>
<comment type="caution">
    <text evidence="2">The sequence shown here is derived from an EMBL/GenBank/DDBJ whole genome shotgun (WGS) entry which is preliminary data.</text>
</comment>
<dbReference type="OrthoDB" id="2593448at2"/>
<keyword evidence="3" id="KW-1185">Reference proteome</keyword>
<feature type="domain" description="HTH LytTR-type" evidence="1">
    <location>
        <begin position="40"/>
        <end position="143"/>
    </location>
</feature>
<dbReference type="RefSeq" id="WP_128635903.1">
    <property type="nucleotide sequence ID" value="NZ_RRCN01000002.1"/>
</dbReference>
<dbReference type="GO" id="GO:0003677">
    <property type="term" value="F:DNA binding"/>
    <property type="evidence" value="ECO:0007669"/>
    <property type="project" value="InterPro"/>
</dbReference>
<dbReference type="EMBL" id="RRCN01000002">
    <property type="protein sequence ID" value="RRJ54819.1"/>
    <property type="molecule type" value="Genomic_DNA"/>
</dbReference>
<dbReference type="InterPro" id="IPR007492">
    <property type="entry name" value="LytTR_DNA-bd_dom"/>
</dbReference>
<dbReference type="Gene3D" id="2.40.50.1020">
    <property type="entry name" value="LytTr DNA-binding domain"/>
    <property type="match status" value="1"/>
</dbReference>
<accession>A0A3P3TBB4</accession>
<evidence type="ECO:0000259" key="1">
    <source>
        <dbReference type="SMART" id="SM00850"/>
    </source>
</evidence>
<dbReference type="Pfam" id="PF04397">
    <property type="entry name" value="LytTR"/>
    <property type="match status" value="1"/>
</dbReference>
<organism evidence="2 3">
    <name type="scientific">Paenibacillus oralis</name>
    <dbReference type="NCBI Taxonomy" id="2490856"/>
    <lineage>
        <taxon>Bacteria</taxon>
        <taxon>Bacillati</taxon>
        <taxon>Bacillota</taxon>
        <taxon>Bacilli</taxon>
        <taxon>Bacillales</taxon>
        <taxon>Paenibacillaceae</taxon>
        <taxon>Paenibacillus</taxon>
    </lineage>
</organism>